<proteinExistence type="predicted"/>
<keyword evidence="3" id="KW-1185">Reference proteome</keyword>
<gene>
    <name evidence="2" type="ORF">V473_12650</name>
</gene>
<evidence type="ECO:0000313" key="3">
    <source>
        <dbReference type="Proteomes" id="UP000052232"/>
    </source>
</evidence>
<reference evidence="2 3" key="1">
    <citation type="journal article" date="2015" name="G3 (Bethesda)">
        <title>Insights into Ongoing Evolution of the Hexachlorocyclohexane Catabolic Pathway from Comparative Genomics of Ten Sphingomonadaceae Strains.</title>
        <authorList>
            <person name="Pearce S.L."/>
            <person name="Oakeshott J.G."/>
            <person name="Pandey G."/>
        </authorList>
    </citation>
    <scope>NUCLEOTIDE SEQUENCE [LARGE SCALE GENOMIC DNA]</scope>
    <source>
        <strain evidence="2 3">LL01</strain>
    </source>
</reference>
<dbReference type="Proteomes" id="UP000052232">
    <property type="component" value="Unassembled WGS sequence"/>
</dbReference>
<sequence length="59" mass="7131">MNMEMDVNYLLHRQQMSLIRAQSSRSDKGRDAYQSLARSYTDRIDAYRRENERLIIRAH</sequence>
<dbReference type="AlphaFoldDB" id="A0A0J7XVG0"/>
<evidence type="ECO:0000256" key="1">
    <source>
        <dbReference type="SAM" id="Coils"/>
    </source>
</evidence>
<organism evidence="2 3">
    <name type="scientific">Sphingobium cupriresistens LL01</name>
    <dbReference type="NCBI Taxonomy" id="1420583"/>
    <lineage>
        <taxon>Bacteria</taxon>
        <taxon>Pseudomonadati</taxon>
        <taxon>Pseudomonadota</taxon>
        <taxon>Alphaproteobacteria</taxon>
        <taxon>Sphingomonadales</taxon>
        <taxon>Sphingomonadaceae</taxon>
        <taxon>Sphingobium</taxon>
    </lineage>
</organism>
<comment type="caution">
    <text evidence="2">The sequence shown here is derived from an EMBL/GenBank/DDBJ whole genome shotgun (WGS) entry which is preliminary data.</text>
</comment>
<keyword evidence="1" id="KW-0175">Coiled coil</keyword>
<protein>
    <submittedName>
        <fullName evidence="2">Uncharacterized protein</fullName>
    </submittedName>
</protein>
<name>A0A0J7XVG0_9SPHN</name>
<dbReference type="PATRIC" id="fig|1420583.3.peg.2336"/>
<feature type="coiled-coil region" evidence="1">
    <location>
        <begin position="30"/>
        <end position="57"/>
    </location>
</feature>
<dbReference type="EMBL" id="JACT01000002">
    <property type="protein sequence ID" value="KMS55587.1"/>
    <property type="molecule type" value="Genomic_DNA"/>
</dbReference>
<evidence type="ECO:0000313" key="2">
    <source>
        <dbReference type="EMBL" id="KMS55587.1"/>
    </source>
</evidence>
<accession>A0A0J7XVG0</accession>